<name>A0AAV5UV62_9BILA</name>
<accession>A0AAV5UV62</accession>
<evidence type="ECO:0000313" key="10">
    <source>
        <dbReference type="Proteomes" id="UP001432322"/>
    </source>
</evidence>
<dbReference type="SMART" id="SM00320">
    <property type="entry name" value="WD40"/>
    <property type="match status" value="4"/>
</dbReference>
<dbReference type="Pfam" id="PF24817">
    <property type="entry name" value="WD40_WDHD1_1st"/>
    <property type="match status" value="1"/>
</dbReference>
<keyword evidence="4" id="KW-0539">Nucleus</keyword>
<dbReference type="InterPro" id="IPR036322">
    <property type="entry name" value="WD40_repeat_dom_sf"/>
</dbReference>
<evidence type="ECO:0000313" key="9">
    <source>
        <dbReference type="EMBL" id="GMT10608.1"/>
    </source>
</evidence>
<sequence length="1058" mass="117210">RSMTKFHQSKQTHSRGALTISTNVNSKEERVVSCGVDGIVVVWNKDSLVTDGSPEKREISDRTHSCVAMYNGHVYAGFTQTDLSTGVEKQVIGSFSMEEENDPPKNIMSFSLDVTAVSVSKDWIIAGSSDFSVKRAEREDPNSGYARYELNSQVLDIQINPIEKVFAVASCDGFVTFFAGEETEPVSAHKIFSPIRDLDDKFPRVLMTWSVDGRYLFVPCKGMVKALAKKGEKWTVEREFKHEDDKDDDFSVVTISPCGKYLAASTMSSLIHIWEIESGLLMSTADYGKERAGRITGLAYLGSKSLQLVLADSHGNVVSLGDSEKPKESKEPTRKSSAFIEDEAMQEDSFDADNGDEEKEEDDDDDEIVLNKDKKFIVDDDDMDEDTNMSSSIAAIKRKYGYDDNGERPDAVDENSMDGDPFDNIDARPSTSVRKEKTEKAAPVRVVEKYTPPLLPKYFSSASSPTNLNQRYLKWNGFGTIRVFESEDGDSSLEIRFHDSTIHAEILMSNSDIGYSMGDLNDKVVALATKMKGASKHLYVKLLNSWDSTDDHWEVEMAKGDLPEDVVVSSQFVALLCESRNIRIFTHAGTQRHVITHPSPLISMCAFSDRLAVVSVAGGPLFSNEIDYEFPMSVSEYRIGATQQWWSASPMAGSSSSLICEQSVALTKGAHLTWIAYTNRGRIVAQGSDSVIRLLVSNRDSSSSFWTPIFDGTESLTSPSDSVWPISVVEKPVMQLRYIYCRGVKYPMVTLKLTPIVANWTLPLCNKESAKSKEEESLFLNELALSAANDGVEIKDLSASHLKSVIKLFVLAMKADRDSRAVEMAGMTTSSKGVQLLVNYAAKSRKTALVEKVSEVGRRKAEEEEDAMNRENGVNGGWEERENGEGSSLGRVLPKKVALRRSIVAASASRYGVSEEREEESLSSLKEEPASEAGSVGVFETTQIAPRNPFKRSLDESIADTSSTSVFDDLDSPVPMRKKLKETQNTVQVSSSQKQAKLSFGSNKKVSGYDLWLVDNEERLKGEFVGGEEDFAKYCTQAYRILPAAERKEWRTKSEASS</sequence>
<dbReference type="PANTHER" id="PTHR19932:SF10">
    <property type="entry name" value="WD REPEAT AND HMG-BOX DNA-BINDING PROTEIN 1"/>
    <property type="match status" value="1"/>
</dbReference>
<keyword evidence="3" id="KW-0677">Repeat</keyword>
<dbReference type="GO" id="GO:0006281">
    <property type="term" value="P:DNA repair"/>
    <property type="evidence" value="ECO:0007669"/>
    <property type="project" value="TreeGrafter"/>
</dbReference>
<feature type="region of interest" description="Disordered" evidence="5">
    <location>
        <begin position="858"/>
        <end position="889"/>
    </location>
</feature>
<dbReference type="SUPFAM" id="SSF50978">
    <property type="entry name" value="WD40 repeat-like"/>
    <property type="match status" value="1"/>
</dbReference>
<dbReference type="GO" id="GO:0003682">
    <property type="term" value="F:chromatin binding"/>
    <property type="evidence" value="ECO:0007669"/>
    <property type="project" value="TreeGrafter"/>
</dbReference>
<evidence type="ECO:0000256" key="4">
    <source>
        <dbReference type="ARBA" id="ARBA00023242"/>
    </source>
</evidence>
<evidence type="ECO:0000259" key="7">
    <source>
        <dbReference type="Pfam" id="PF20946"/>
    </source>
</evidence>
<reference evidence="9" key="1">
    <citation type="submission" date="2023-10" db="EMBL/GenBank/DDBJ databases">
        <title>Genome assembly of Pristionchus species.</title>
        <authorList>
            <person name="Yoshida K."/>
            <person name="Sommer R.J."/>
        </authorList>
    </citation>
    <scope>NUCLEOTIDE SEQUENCE</scope>
    <source>
        <strain evidence="9">RS5133</strain>
    </source>
</reference>
<dbReference type="InterPro" id="IPR057646">
    <property type="entry name" value="WD40_WDHD1_1st"/>
</dbReference>
<dbReference type="Pfam" id="PF20946">
    <property type="entry name" value="Ctf4_C"/>
    <property type="match status" value="1"/>
</dbReference>
<dbReference type="GO" id="GO:0000278">
    <property type="term" value="P:mitotic cell cycle"/>
    <property type="evidence" value="ECO:0007669"/>
    <property type="project" value="TreeGrafter"/>
</dbReference>
<evidence type="ECO:0008006" key="11">
    <source>
        <dbReference type="Google" id="ProtNLM"/>
    </source>
</evidence>
<gene>
    <name evidence="9" type="ORF">PFISCL1PPCAC_1905</name>
</gene>
<feature type="compositionally biased region" description="Acidic residues" evidence="5">
    <location>
        <begin position="412"/>
        <end position="423"/>
    </location>
</feature>
<dbReference type="GO" id="GO:0043596">
    <property type="term" value="C:nuclear replication fork"/>
    <property type="evidence" value="ECO:0007669"/>
    <property type="project" value="TreeGrafter"/>
</dbReference>
<dbReference type="AlphaFoldDB" id="A0AAV5UV62"/>
<dbReference type="InterPro" id="IPR022100">
    <property type="entry name" value="WDHD1/CFT4_beta-prop_2nd"/>
</dbReference>
<dbReference type="Gene3D" id="2.130.10.10">
    <property type="entry name" value="YVTN repeat-like/Quinoprotein amine dehydrogenase"/>
    <property type="match status" value="2"/>
</dbReference>
<evidence type="ECO:0000256" key="2">
    <source>
        <dbReference type="ARBA" id="ARBA00022574"/>
    </source>
</evidence>
<feature type="compositionally biased region" description="Basic and acidic residues" evidence="5">
    <location>
        <begin position="322"/>
        <end position="334"/>
    </location>
</feature>
<dbReference type="InterPro" id="IPR015943">
    <property type="entry name" value="WD40/YVTN_repeat-like_dom_sf"/>
</dbReference>
<evidence type="ECO:0000256" key="5">
    <source>
        <dbReference type="SAM" id="MobiDB-lite"/>
    </source>
</evidence>
<dbReference type="PANTHER" id="PTHR19932">
    <property type="entry name" value="WD REPEAT AND HMG-BOX DNA BINDING PROTEIN"/>
    <property type="match status" value="1"/>
</dbReference>
<dbReference type="GO" id="GO:0006261">
    <property type="term" value="P:DNA-templated DNA replication"/>
    <property type="evidence" value="ECO:0007669"/>
    <property type="project" value="TreeGrafter"/>
</dbReference>
<dbReference type="InterPro" id="IPR001680">
    <property type="entry name" value="WD40_rpt"/>
</dbReference>
<protein>
    <recommendedName>
        <fullName evidence="11">Minichromosome loss protein Mcl1 middle region domain-containing protein</fullName>
    </recommendedName>
</protein>
<feature type="region of interest" description="Disordered" evidence="5">
    <location>
        <begin position="317"/>
        <end position="370"/>
    </location>
</feature>
<evidence type="ECO:0000256" key="1">
    <source>
        <dbReference type="ARBA" id="ARBA00004123"/>
    </source>
</evidence>
<feature type="domain" description="WDHD1/CFT4 helical bundle" evidence="7">
    <location>
        <begin position="790"/>
        <end position="863"/>
    </location>
</feature>
<evidence type="ECO:0000256" key="3">
    <source>
        <dbReference type="ARBA" id="ARBA00022737"/>
    </source>
</evidence>
<keyword evidence="2" id="KW-0853">WD repeat</keyword>
<evidence type="ECO:0000259" key="6">
    <source>
        <dbReference type="Pfam" id="PF12341"/>
    </source>
</evidence>
<keyword evidence="10" id="KW-1185">Reference proteome</keyword>
<dbReference type="InterPro" id="IPR048591">
    <property type="entry name" value="WDHD1/CFT4_hel"/>
</dbReference>
<comment type="caution">
    <text evidence="9">The sequence shown here is derived from an EMBL/GenBank/DDBJ whole genome shotgun (WGS) entry which is preliminary data.</text>
</comment>
<feature type="domain" description="WDHD1/CFT4 second beta-propeller" evidence="6">
    <location>
        <begin position="458"/>
        <end position="764"/>
    </location>
</feature>
<feature type="region of interest" description="Disordered" evidence="5">
    <location>
        <begin position="910"/>
        <end position="934"/>
    </location>
</feature>
<evidence type="ECO:0000259" key="8">
    <source>
        <dbReference type="Pfam" id="PF24817"/>
    </source>
</evidence>
<proteinExistence type="predicted"/>
<feature type="non-terminal residue" evidence="9">
    <location>
        <position position="1"/>
    </location>
</feature>
<feature type="compositionally biased region" description="Acidic residues" evidence="5">
    <location>
        <begin position="340"/>
        <end position="368"/>
    </location>
</feature>
<feature type="domain" description="WDHD1 first WD40" evidence="8">
    <location>
        <begin position="12"/>
        <end position="317"/>
    </location>
</feature>
<organism evidence="9 10">
    <name type="scientific">Pristionchus fissidentatus</name>
    <dbReference type="NCBI Taxonomy" id="1538716"/>
    <lineage>
        <taxon>Eukaryota</taxon>
        <taxon>Metazoa</taxon>
        <taxon>Ecdysozoa</taxon>
        <taxon>Nematoda</taxon>
        <taxon>Chromadorea</taxon>
        <taxon>Rhabditida</taxon>
        <taxon>Rhabditina</taxon>
        <taxon>Diplogasteromorpha</taxon>
        <taxon>Diplogasteroidea</taxon>
        <taxon>Neodiplogasteridae</taxon>
        <taxon>Pristionchus</taxon>
    </lineage>
</organism>
<dbReference type="Pfam" id="PF12341">
    <property type="entry name" value="Mcl1_mid"/>
    <property type="match status" value="1"/>
</dbReference>
<feature type="region of interest" description="Disordered" evidence="5">
    <location>
        <begin position="400"/>
        <end position="439"/>
    </location>
</feature>
<feature type="compositionally biased region" description="Basic and acidic residues" evidence="5">
    <location>
        <begin position="400"/>
        <end position="411"/>
    </location>
</feature>
<comment type="subcellular location">
    <subcellularLocation>
        <location evidence="1">Nucleus</location>
    </subcellularLocation>
</comment>
<dbReference type="Proteomes" id="UP001432322">
    <property type="component" value="Unassembled WGS sequence"/>
</dbReference>
<dbReference type="EMBL" id="BTSY01000001">
    <property type="protein sequence ID" value="GMT10608.1"/>
    <property type="molecule type" value="Genomic_DNA"/>
</dbReference>